<organism evidence="1 2">
    <name type="scientific">Racocetra persica</name>
    <dbReference type="NCBI Taxonomy" id="160502"/>
    <lineage>
        <taxon>Eukaryota</taxon>
        <taxon>Fungi</taxon>
        <taxon>Fungi incertae sedis</taxon>
        <taxon>Mucoromycota</taxon>
        <taxon>Glomeromycotina</taxon>
        <taxon>Glomeromycetes</taxon>
        <taxon>Diversisporales</taxon>
        <taxon>Gigasporaceae</taxon>
        <taxon>Racocetra</taxon>
    </lineage>
</organism>
<accession>A0ACA9STU1</accession>
<dbReference type="EMBL" id="CAJVQC010162665">
    <property type="protein sequence ID" value="CAG8848857.1"/>
    <property type="molecule type" value="Genomic_DNA"/>
</dbReference>
<feature type="non-terminal residue" evidence="1">
    <location>
        <position position="1"/>
    </location>
</feature>
<feature type="non-terminal residue" evidence="1">
    <location>
        <position position="64"/>
    </location>
</feature>
<gene>
    <name evidence="1" type="ORF">RPERSI_LOCUS35328</name>
</gene>
<sequence length="64" mass="7481">LEITRDWNHEKLCRKLIGPLNYKLHDYINFGTSDISSKIAYILYASTHSKKHGYLNLKPDDICD</sequence>
<reference evidence="1" key="1">
    <citation type="submission" date="2021-06" db="EMBL/GenBank/DDBJ databases">
        <authorList>
            <person name="Kallberg Y."/>
            <person name="Tangrot J."/>
            <person name="Rosling A."/>
        </authorList>
    </citation>
    <scope>NUCLEOTIDE SEQUENCE</scope>
    <source>
        <strain evidence="1">MA461A</strain>
    </source>
</reference>
<comment type="caution">
    <text evidence="1">The sequence shown here is derived from an EMBL/GenBank/DDBJ whole genome shotgun (WGS) entry which is preliminary data.</text>
</comment>
<protein>
    <submittedName>
        <fullName evidence="1">25775_t:CDS:1</fullName>
    </submittedName>
</protein>
<keyword evidence="2" id="KW-1185">Reference proteome</keyword>
<dbReference type="Proteomes" id="UP000789920">
    <property type="component" value="Unassembled WGS sequence"/>
</dbReference>
<evidence type="ECO:0000313" key="1">
    <source>
        <dbReference type="EMBL" id="CAG8848857.1"/>
    </source>
</evidence>
<evidence type="ECO:0000313" key="2">
    <source>
        <dbReference type="Proteomes" id="UP000789920"/>
    </source>
</evidence>
<name>A0ACA9STU1_9GLOM</name>
<proteinExistence type="predicted"/>